<organism evidence="8 9">
    <name type="scientific">Roseomonas haemaphysalidis</name>
    <dbReference type="NCBI Taxonomy" id="2768162"/>
    <lineage>
        <taxon>Bacteria</taxon>
        <taxon>Pseudomonadati</taxon>
        <taxon>Pseudomonadota</taxon>
        <taxon>Alphaproteobacteria</taxon>
        <taxon>Acetobacterales</taxon>
        <taxon>Roseomonadaceae</taxon>
        <taxon>Roseomonas</taxon>
    </lineage>
</organism>
<dbReference type="Proteomes" id="UP001518989">
    <property type="component" value="Unassembled WGS sequence"/>
</dbReference>
<dbReference type="Pfam" id="PF00004">
    <property type="entry name" value="AAA"/>
    <property type="match status" value="1"/>
</dbReference>
<dbReference type="PANTHER" id="PTHR13779">
    <property type="entry name" value="WERNER HELICASE-INTERACTING PROTEIN 1 FAMILY MEMBER"/>
    <property type="match status" value="1"/>
</dbReference>
<dbReference type="InterPro" id="IPR032423">
    <property type="entry name" value="AAA_assoc_2"/>
</dbReference>
<dbReference type="EMBL" id="JACTNG010000002">
    <property type="protein sequence ID" value="MBO1078186.1"/>
    <property type="molecule type" value="Genomic_DNA"/>
</dbReference>
<dbReference type="InterPro" id="IPR008921">
    <property type="entry name" value="DNA_pol3_clamp-load_cplx_C"/>
</dbReference>
<dbReference type="Gene3D" id="3.40.50.300">
    <property type="entry name" value="P-loop containing nucleotide triphosphate hydrolases"/>
    <property type="match status" value="1"/>
</dbReference>
<dbReference type="PANTHER" id="PTHR13779:SF7">
    <property type="entry name" value="ATPASE WRNIP1"/>
    <property type="match status" value="1"/>
</dbReference>
<dbReference type="Pfam" id="PF16193">
    <property type="entry name" value="AAA_assoc_2"/>
    <property type="match status" value="1"/>
</dbReference>
<evidence type="ECO:0000256" key="4">
    <source>
        <dbReference type="ARBA" id="ARBA00022741"/>
    </source>
</evidence>
<sequence length="445" mass="48153">MPRKAAAPAEDLFAPEPGAAPAPATQPLADRLRPATLAEVAGQDHLLGPGAPLARMVTARAISSMILWGPPGTGKTTIARLLAGATDLRFEAVSAIQGGVADLRRVFDAARARRTSGQGTLLFVDEIHRFNRAQQDAFLPYIEDGTIVLVGATTENPSFELNGAILSRVRVFILNALDEPALRALLDRAEAHLGAPLPVTPEAREALIEMSGGDGRYMLNMAEQIATLAGGETQDIPSMGQLLQRRMPSHDKAGDGHYDLLSAFHKSLRGSDPHAALYYAARMIQAGEAPEAVFRRLACAASEDVGMADPQAMVQVATAWQMFERIGWPEGRLFLAQAINYVATAPKSNASYNGWNAAMAAAQRSAHVAPPMSILNAPTKLMKQMGRHAGYQYDHDHPDAFSGQQFLPDELEGQTFFAPNERGFERDVKKRLDYWSGLKARRRDG</sequence>
<evidence type="ECO:0000256" key="5">
    <source>
        <dbReference type="ARBA" id="ARBA00022840"/>
    </source>
</evidence>
<comment type="caution">
    <text evidence="8">The sequence shown here is derived from an EMBL/GenBank/DDBJ whole genome shotgun (WGS) entry which is preliminary data.</text>
</comment>
<dbReference type="InterPro" id="IPR027417">
    <property type="entry name" value="P-loop_NTPase"/>
</dbReference>
<feature type="compositionally biased region" description="Low complexity" evidence="6">
    <location>
        <begin position="14"/>
        <end position="26"/>
    </location>
</feature>
<dbReference type="Gene3D" id="1.20.272.10">
    <property type="match status" value="1"/>
</dbReference>
<evidence type="ECO:0000256" key="3">
    <source>
        <dbReference type="ARBA" id="ARBA00020776"/>
    </source>
</evidence>
<dbReference type="CDD" id="cd18139">
    <property type="entry name" value="HLD_clamp_RarA"/>
    <property type="match status" value="1"/>
</dbReference>
<dbReference type="InterPro" id="IPR003593">
    <property type="entry name" value="AAA+_ATPase"/>
</dbReference>
<dbReference type="SUPFAM" id="SSF48019">
    <property type="entry name" value="post-AAA+ oligomerization domain-like"/>
    <property type="match status" value="1"/>
</dbReference>
<evidence type="ECO:0000256" key="2">
    <source>
        <dbReference type="ARBA" id="ARBA00008959"/>
    </source>
</evidence>
<dbReference type="Gene3D" id="1.10.3710.10">
    <property type="entry name" value="DNA polymerase III clamp loader subunits, C-terminal domain"/>
    <property type="match status" value="1"/>
</dbReference>
<dbReference type="SUPFAM" id="SSF52540">
    <property type="entry name" value="P-loop containing nucleoside triphosphate hydrolases"/>
    <property type="match status" value="1"/>
</dbReference>
<keyword evidence="5" id="KW-0067">ATP-binding</keyword>
<dbReference type="InterPro" id="IPR051314">
    <property type="entry name" value="AAA_ATPase_RarA/MGS1/WRNIP1"/>
</dbReference>
<dbReference type="InterPro" id="IPR003959">
    <property type="entry name" value="ATPase_AAA_core"/>
</dbReference>
<accession>A0ABS3KPA5</accession>
<dbReference type="RefSeq" id="WP_207415626.1">
    <property type="nucleotide sequence ID" value="NZ_CP061177.1"/>
</dbReference>
<evidence type="ECO:0000256" key="1">
    <source>
        <dbReference type="ARBA" id="ARBA00002393"/>
    </source>
</evidence>
<dbReference type="InterPro" id="IPR021886">
    <property type="entry name" value="MgsA_C"/>
</dbReference>
<dbReference type="Gene3D" id="1.10.8.60">
    <property type="match status" value="1"/>
</dbReference>
<comment type="function">
    <text evidence="1">DNA-dependent ATPase that plays important roles in cellular responses to stalled DNA replication processes.</text>
</comment>
<evidence type="ECO:0000313" key="8">
    <source>
        <dbReference type="EMBL" id="MBO1078186.1"/>
    </source>
</evidence>
<reference evidence="8 9" key="1">
    <citation type="submission" date="2020-09" db="EMBL/GenBank/DDBJ databases">
        <title>Roseomonas.</title>
        <authorList>
            <person name="Zhu W."/>
        </authorList>
    </citation>
    <scope>NUCLEOTIDE SEQUENCE [LARGE SCALE GENOMIC DNA]</scope>
    <source>
        <strain evidence="8 9">573</strain>
    </source>
</reference>
<evidence type="ECO:0000313" key="9">
    <source>
        <dbReference type="Proteomes" id="UP001518989"/>
    </source>
</evidence>
<feature type="region of interest" description="Disordered" evidence="6">
    <location>
        <begin position="1"/>
        <end position="26"/>
    </location>
</feature>
<dbReference type="Pfam" id="PF12002">
    <property type="entry name" value="MgsA_C"/>
    <property type="match status" value="1"/>
</dbReference>
<protein>
    <recommendedName>
        <fullName evidence="3">Replication-associated recombination protein A</fullName>
    </recommendedName>
</protein>
<comment type="similarity">
    <text evidence="2">Belongs to the AAA ATPase family. RarA/MGS1/WRNIP1 subfamily.</text>
</comment>
<keyword evidence="9" id="KW-1185">Reference proteome</keyword>
<proteinExistence type="inferred from homology"/>
<dbReference type="CDD" id="cd00009">
    <property type="entry name" value="AAA"/>
    <property type="match status" value="1"/>
</dbReference>
<dbReference type="SMART" id="SM00382">
    <property type="entry name" value="AAA"/>
    <property type="match status" value="1"/>
</dbReference>
<keyword evidence="4" id="KW-0547">Nucleotide-binding</keyword>
<name>A0ABS3KPA5_9PROT</name>
<gene>
    <name evidence="8" type="ORF">IAI61_04025</name>
</gene>
<evidence type="ECO:0000259" key="7">
    <source>
        <dbReference type="SMART" id="SM00382"/>
    </source>
</evidence>
<evidence type="ECO:0000256" key="6">
    <source>
        <dbReference type="SAM" id="MobiDB-lite"/>
    </source>
</evidence>
<feature type="domain" description="AAA+ ATPase" evidence="7">
    <location>
        <begin position="61"/>
        <end position="177"/>
    </location>
</feature>